<dbReference type="Proteomes" id="UP001370490">
    <property type="component" value="Unassembled WGS sequence"/>
</dbReference>
<dbReference type="EMBL" id="JBAMMX010000024">
    <property type="protein sequence ID" value="KAK6916078.1"/>
    <property type="molecule type" value="Genomic_DNA"/>
</dbReference>
<evidence type="ECO:0000313" key="2">
    <source>
        <dbReference type="EMBL" id="KAK6916078.1"/>
    </source>
</evidence>
<proteinExistence type="predicted"/>
<dbReference type="Gene3D" id="3.20.20.140">
    <property type="entry name" value="Metal-dependent hydrolases"/>
    <property type="match status" value="1"/>
</dbReference>
<dbReference type="SMART" id="SM00481">
    <property type="entry name" value="POLIIIAc"/>
    <property type="match status" value="1"/>
</dbReference>
<sequence length="87" mass="9488">NITLNIVSSLPKSADKFLFELHSHPTCSDGLLSPSTLVELAHQNGVKFLAFTDHDTLSGIPEAVEAAQKFSIKIIPRVEISTIFSPR</sequence>
<dbReference type="Pfam" id="PF02811">
    <property type="entry name" value="PHP"/>
    <property type="match status" value="1"/>
</dbReference>
<dbReference type="InterPro" id="IPR004013">
    <property type="entry name" value="PHP_dom"/>
</dbReference>
<evidence type="ECO:0000313" key="3">
    <source>
        <dbReference type="Proteomes" id="UP001370490"/>
    </source>
</evidence>
<protein>
    <submittedName>
        <fullName evidence="2">PHP domain</fullName>
    </submittedName>
</protein>
<dbReference type="InterPro" id="IPR016195">
    <property type="entry name" value="Pol/histidinol_Pase-like"/>
</dbReference>
<dbReference type="PANTHER" id="PTHR42924:SF3">
    <property type="entry name" value="POLYMERASE_HISTIDINOL PHOSPHATASE N-TERMINAL DOMAIN-CONTAINING PROTEIN"/>
    <property type="match status" value="1"/>
</dbReference>
<comment type="caution">
    <text evidence="2">The sequence shown here is derived from an EMBL/GenBank/DDBJ whole genome shotgun (WGS) entry which is preliminary data.</text>
</comment>
<feature type="domain" description="Polymerase/histidinol phosphatase N-terminal" evidence="1">
    <location>
        <begin position="19"/>
        <end position="84"/>
    </location>
</feature>
<dbReference type="InterPro" id="IPR052018">
    <property type="entry name" value="PHP_domain"/>
</dbReference>
<dbReference type="InterPro" id="IPR003141">
    <property type="entry name" value="Pol/His_phosphatase_N"/>
</dbReference>
<dbReference type="GO" id="GO:0004534">
    <property type="term" value="F:5'-3' RNA exonuclease activity"/>
    <property type="evidence" value="ECO:0007669"/>
    <property type="project" value="TreeGrafter"/>
</dbReference>
<dbReference type="GO" id="GO:0035312">
    <property type="term" value="F:5'-3' DNA exonuclease activity"/>
    <property type="evidence" value="ECO:0007669"/>
    <property type="project" value="TreeGrafter"/>
</dbReference>
<dbReference type="PANTHER" id="PTHR42924">
    <property type="entry name" value="EXONUCLEASE"/>
    <property type="match status" value="1"/>
</dbReference>
<reference evidence="2 3" key="1">
    <citation type="submission" date="2023-12" db="EMBL/GenBank/DDBJ databases">
        <title>A high-quality genome assembly for Dillenia turbinata (Dilleniales).</title>
        <authorList>
            <person name="Chanderbali A."/>
        </authorList>
    </citation>
    <scope>NUCLEOTIDE SEQUENCE [LARGE SCALE GENOMIC DNA]</scope>
    <source>
        <strain evidence="2">LSX21</strain>
        <tissue evidence="2">Leaf</tissue>
    </source>
</reference>
<keyword evidence="3" id="KW-1185">Reference proteome</keyword>
<accession>A0AAN8UUF6</accession>
<organism evidence="2 3">
    <name type="scientific">Dillenia turbinata</name>
    <dbReference type="NCBI Taxonomy" id="194707"/>
    <lineage>
        <taxon>Eukaryota</taxon>
        <taxon>Viridiplantae</taxon>
        <taxon>Streptophyta</taxon>
        <taxon>Embryophyta</taxon>
        <taxon>Tracheophyta</taxon>
        <taxon>Spermatophyta</taxon>
        <taxon>Magnoliopsida</taxon>
        <taxon>eudicotyledons</taxon>
        <taxon>Gunneridae</taxon>
        <taxon>Pentapetalae</taxon>
        <taxon>Dilleniales</taxon>
        <taxon>Dilleniaceae</taxon>
        <taxon>Dillenia</taxon>
    </lineage>
</organism>
<dbReference type="AlphaFoldDB" id="A0AAN8UUF6"/>
<dbReference type="SUPFAM" id="SSF89550">
    <property type="entry name" value="PHP domain-like"/>
    <property type="match status" value="1"/>
</dbReference>
<feature type="non-terminal residue" evidence="2">
    <location>
        <position position="1"/>
    </location>
</feature>
<evidence type="ECO:0000259" key="1">
    <source>
        <dbReference type="SMART" id="SM00481"/>
    </source>
</evidence>
<gene>
    <name evidence="2" type="ORF">RJ641_018939</name>
</gene>
<name>A0AAN8UUF6_9MAGN</name>